<dbReference type="HAMAP" id="MF_01358">
    <property type="entry name" value="NDH1_NuoD"/>
    <property type="match status" value="1"/>
</dbReference>
<proteinExistence type="inferred from homology"/>
<dbReference type="PROSITE" id="PS00535">
    <property type="entry name" value="COMPLEX1_49K"/>
    <property type="match status" value="1"/>
</dbReference>
<dbReference type="InterPro" id="IPR001135">
    <property type="entry name" value="NADH_Q_OxRdtase_suD"/>
</dbReference>
<comment type="similarity">
    <text evidence="1 7">Belongs to the complex I 49 kDa subunit family.</text>
</comment>
<dbReference type="PANTHER" id="PTHR11993">
    <property type="entry name" value="NADH-UBIQUINONE OXIDOREDUCTASE 49 KDA SUBUNIT"/>
    <property type="match status" value="1"/>
</dbReference>
<dbReference type="Pfam" id="PF00346">
    <property type="entry name" value="Complex1_49kDa"/>
    <property type="match status" value="1"/>
</dbReference>
<evidence type="ECO:0000256" key="3">
    <source>
        <dbReference type="ARBA" id="ARBA00022967"/>
    </source>
</evidence>
<feature type="domain" description="NADH-quinone oxidoreductase subunit D" evidence="8">
    <location>
        <begin position="200"/>
        <end position="470"/>
    </location>
</feature>
<evidence type="ECO:0000256" key="7">
    <source>
        <dbReference type="RuleBase" id="RU003685"/>
    </source>
</evidence>
<dbReference type="GO" id="GO:0016651">
    <property type="term" value="F:oxidoreductase activity, acting on NAD(P)H"/>
    <property type="evidence" value="ECO:0007669"/>
    <property type="project" value="InterPro"/>
</dbReference>
<dbReference type="NCBIfam" id="TIGR01962">
    <property type="entry name" value="NuoD"/>
    <property type="match status" value="1"/>
</dbReference>
<dbReference type="PANTHER" id="PTHR11993:SF10">
    <property type="entry name" value="NADH DEHYDROGENASE [UBIQUINONE] IRON-SULFUR PROTEIN 2, MITOCHONDRIAL"/>
    <property type="match status" value="1"/>
</dbReference>
<dbReference type="CTD" id="43798"/>
<dbReference type="RefSeq" id="XP_024868650.1">
    <property type="nucleotide sequence ID" value="XM_025012882.1"/>
</dbReference>
<dbReference type="SUPFAM" id="SSF56762">
    <property type="entry name" value="HydB/Nqo4-like"/>
    <property type="match status" value="1"/>
</dbReference>
<evidence type="ECO:0000256" key="6">
    <source>
        <dbReference type="ARBA" id="ARBA00031562"/>
    </source>
</evidence>
<keyword evidence="9" id="KW-1185">Reference proteome</keyword>
<dbReference type="InterPro" id="IPR022885">
    <property type="entry name" value="NDH1_su_D/H"/>
</dbReference>
<dbReference type="InterPro" id="IPR029014">
    <property type="entry name" value="NiFe-Hase_large"/>
</dbReference>
<dbReference type="InterPro" id="IPR014029">
    <property type="entry name" value="NADH_UbQ_OxRdtase_49kDa_CS"/>
</dbReference>
<evidence type="ECO:0000256" key="5">
    <source>
        <dbReference type="ARBA" id="ARBA00030505"/>
    </source>
</evidence>
<dbReference type="NCBIfam" id="NF004739">
    <property type="entry name" value="PRK06075.1"/>
    <property type="match status" value="1"/>
</dbReference>
<keyword evidence="4 7" id="KW-0520">NAD</keyword>
<dbReference type="OrthoDB" id="1009at2759"/>
<evidence type="ECO:0000313" key="10">
    <source>
        <dbReference type="RefSeq" id="XP_024868650.1"/>
    </source>
</evidence>
<dbReference type="AlphaFoldDB" id="A0A6J1PHB2"/>
<reference evidence="10" key="1">
    <citation type="submission" date="2025-08" db="UniProtKB">
        <authorList>
            <consortium name="RefSeq"/>
        </authorList>
    </citation>
    <scope>IDENTIFICATION</scope>
    <source>
        <tissue evidence="10">Whole body</tissue>
    </source>
</reference>
<accession>A0A6J1PHB2</accession>
<protein>
    <recommendedName>
        <fullName evidence="5">Complex I-49kD</fullName>
    </recommendedName>
    <alternativeName>
        <fullName evidence="6">NADH-ubiquinone oxidoreductase 49 kDa subunit</fullName>
    </alternativeName>
</protein>
<dbReference type="GO" id="GO:0006120">
    <property type="term" value="P:mitochondrial electron transport, NADH to ubiquinone"/>
    <property type="evidence" value="ECO:0007669"/>
    <property type="project" value="TreeGrafter"/>
</dbReference>
<gene>
    <name evidence="10" type="primary">LOC112452599</name>
</gene>
<name>A0A6J1PHB2_9HYME</name>
<evidence type="ECO:0000256" key="4">
    <source>
        <dbReference type="ARBA" id="ARBA00023027"/>
    </source>
</evidence>
<dbReference type="Gene3D" id="1.10.645.10">
    <property type="entry name" value="Cytochrome-c3 Hydrogenase, chain B"/>
    <property type="match status" value="1"/>
</dbReference>
<dbReference type="GO" id="GO:0051287">
    <property type="term" value="F:NAD binding"/>
    <property type="evidence" value="ECO:0007669"/>
    <property type="project" value="InterPro"/>
</dbReference>
<keyword evidence="2 7" id="KW-0813">Transport</keyword>
<evidence type="ECO:0000313" key="9">
    <source>
        <dbReference type="Proteomes" id="UP000504618"/>
    </source>
</evidence>
<dbReference type="GO" id="GO:0048038">
    <property type="term" value="F:quinone binding"/>
    <property type="evidence" value="ECO:0007669"/>
    <property type="project" value="InterPro"/>
</dbReference>
<sequence>MAARVLGSVLRKNAGFFGAGRLLAPNNAPAITNVQNRKGHQWNPDKEFLEQLERPVAYATEKLDWTPPHHESALAMGPMAEQTIQNIKINFGPQHPAAHGVLRLILELDGEIVLSADPHIGLLHRGTEKLIEYKTYMQALPYFDRLDYVSMMCNEQCFSLAIEKLLNIDVPLRAKYIRVLFGEITRILNHIMGIGTHALDIGALTPFFWLFEEREKLMEFYERVSGARMHAAYIRPGGVSLDLPLGLMDDIYDWASKYSERLDEVEDLLTDNRIWRQRTINIGCVSAEDALNWGFSGVMLRGSGIKWDLRKVAPYDAYHLVDFDVPVGTNGDCYDRYLIRVEEMRQSLRIIHQCLNQMPEGEVRCDDAKIVPPRREEMKSSMEALIHHFKLFTQGFQVPPGATYTAIEAPKGEFGVYLVSDGSSKPYRCKIKAPGFAHLAGLQYMGPKHFLADVVAIIGTLDVVFGEIDR</sequence>
<dbReference type="FunFam" id="1.10.645.10:FF:000005">
    <property type="entry name" value="NADH-quinone oxidoreductase subunit D"/>
    <property type="match status" value="1"/>
</dbReference>
<dbReference type="GO" id="GO:0005739">
    <property type="term" value="C:mitochondrion"/>
    <property type="evidence" value="ECO:0007669"/>
    <property type="project" value="GOC"/>
</dbReference>
<evidence type="ECO:0000256" key="2">
    <source>
        <dbReference type="ARBA" id="ARBA00022448"/>
    </source>
</evidence>
<dbReference type="GeneID" id="112452599"/>
<evidence type="ECO:0000256" key="1">
    <source>
        <dbReference type="ARBA" id="ARBA00005769"/>
    </source>
</evidence>
<organism evidence="9 10">
    <name type="scientific">Temnothorax curvispinosus</name>
    <dbReference type="NCBI Taxonomy" id="300111"/>
    <lineage>
        <taxon>Eukaryota</taxon>
        <taxon>Metazoa</taxon>
        <taxon>Ecdysozoa</taxon>
        <taxon>Arthropoda</taxon>
        <taxon>Hexapoda</taxon>
        <taxon>Insecta</taxon>
        <taxon>Pterygota</taxon>
        <taxon>Neoptera</taxon>
        <taxon>Endopterygota</taxon>
        <taxon>Hymenoptera</taxon>
        <taxon>Apocrita</taxon>
        <taxon>Aculeata</taxon>
        <taxon>Formicoidea</taxon>
        <taxon>Formicidae</taxon>
        <taxon>Myrmicinae</taxon>
        <taxon>Temnothorax</taxon>
    </lineage>
</organism>
<evidence type="ECO:0000259" key="8">
    <source>
        <dbReference type="Pfam" id="PF00346"/>
    </source>
</evidence>
<keyword evidence="3 7" id="KW-1278">Translocase</keyword>
<dbReference type="Proteomes" id="UP000504618">
    <property type="component" value="Unplaced"/>
</dbReference>